<evidence type="ECO:0000256" key="9">
    <source>
        <dbReference type="ARBA" id="ARBA00025661"/>
    </source>
</evidence>
<feature type="domain" description="Mediator complex subunit Med13 C-terminal" evidence="13">
    <location>
        <begin position="1290"/>
        <end position="1659"/>
    </location>
</feature>
<evidence type="ECO:0000313" key="16">
    <source>
        <dbReference type="EMBL" id="EER34378.1"/>
    </source>
</evidence>
<comment type="similarity">
    <text evidence="2 11">Belongs to the Mediator complex subunit 13 family.</text>
</comment>
<feature type="region of interest" description="Disordered" evidence="12">
    <location>
        <begin position="618"/>
        <end position="726"/>
    </location>
</feature>
<evidence type="ECO:0000259" key="13">
    <source>
        <dbReference type="Pfam" id="PF06333"/>
    </source>
</evidence>
<evidence type="ECO:0000256" key="12">
    <source>
        <dbReference type="SAM" id="MobiDB-lite"/>
    </source>
</evidence>
<dbReference type="GO" id="GO:0016592">
    <property type="term" value="C:mediator complex"/>
    <property type="evidence" value="ECO:0007669"/>
    <property type="project" value="InterPro"/>
</dbReference>
<feature type="compositionally biased region" description="Acidic residues" evidence="12">
    <location>
        <begin position="430"/>
        <end position="450"/>
    </location>
</feature>
<dbReference type="PANTHER" id="PTHR48249:SF3">
    <property type="entry name" value="MEDIATOR OF RNA POLYMERASE II TRANSCRIPTION SUBUNIT 13"/>
    <property type="match status" value="1"/>
</dbReference>
<dbReference type="Pfam" id="PF11597">
    <property type="entry name" value="Med13_N"/>
    <property type="match status" value="1"/>
</dbReference>
<keyword evidence="17" id="KW-1185">Reference proteome</keyword>
<evidence type="ECO:0000256" key="1">
    <source>
        <dbReference type="ARBA" id="ARBA00004123"/>
    </source>
</evidence>
<gene>
    <name evidence="16" type="ORF">CTRG_01239</name>
</gene>
<dbReference type="VEuPathDB" id="FungiDB:CTRG_01239"/>
<dbReference type="InterPro" id="IPR051139">
    <property type="entry name" value="Mediator_complx_sub13"/>
</dbReference>
<comment type="function">
    <text evidence="9 11">Component of the SRB8-11 complex. The SRB8-11 complex is a regulatory module of the Mediator complex which is itself involved in regulation of basal and activated RNA polymerase II-dependent transcription. The SRB8-11 complex may be involved in the transcriptional repression of a subset of genes regulated by Mediator. It may inhibit the association of the Mediator complex with RNA polymerase II to form the holoenzyme complex.</text>
</comment>
<dbReference type="EMBL" id="GG692396">
    <property type="protein sequence ID" value="EER34378.1"/>
    <property type="molecule type" value="Genomic_DNA"/>
</dbReference>
<proteinExistence type="inferred from homology"/>
<dbReference type="InterPro" id="IPR009401">
    <property type="entry name" value="Med13_C"/>
</dbReference>
<sequence length="1675" mass="188986">MAEANAASISTHYYKLAHLGSINYTIYESAANNDQALLELELTIRHQFPEILITYYNKNLYYFTFGHNVESIIDLVKEFPQLSIKQSDTATSEQFANPLKVPNEYLTYAGLSFLKAIKKMILYNLSLQGLVKLFGNYCVISNKDQSYSILCLDPVLFQNGDLLLSCLEKPSVRLFDSSLAYPQDCSIETNYVIYLVPSGIRCHLFDATNLRNNLVEKPQVENEKLLELLRLTTGIDCSKSSLWVKLIPNLKHLNHQTSFIGKFIHSVDNKKFILWPWELCLLQFGKFENLKQEIISDTPDINNPLNLIADFLDFQITHNTHLQQQKMLAQAQQEQQQQQQEQQQQQVPQNNQSQSMTHPPLSVGSVHSNSGIGSVTEIPKDIDSIGLSATTPMDAEMFTLQNTEEFFKTDQANLNPGDDTNITEQKIEKSEDDDMEIDELFGGDDSDEERNEEKEDSKENSVKVDADDLDDLFADEKSESNVAVEEPQSEEVVKDQLPNIPSEEVENNKENLKPKEVKPSYIDILRDQMTIKKMDGSPDYKDPGAPLPIVPTPLVSSTITQSASATNPPTVGPFEGAYDNVSNSSAGVYGQSAPASQMPQQKSVFSPILFNPIIKSDIDTKYGKGGKFYVDKDSSKDIDFETKKRTLRATSVSGMEPSFNTEDKKKLQQQMEVIESSTTSSGSENGQDNEHEDEGDDEDEDDDDDDEDEEESDVDEEPDIGDLTPLKLNTYNESMVYQQNNNVASTNNIATGGQEFQNNGTEKQPFANSSLNAEGFGSPFASQINKFALKPDSPFSTNEIQSSMSPMYFDPPQSQQSPQLQPTVGNPDTTSKSAVLDSPSKISESSNYLPLLLRNINVATIPSLFLMNNLTSNKLLPSFTINDEDSENDLDITKSNEMIVKLEHLKDFLSFITPNIVYDLGSTSFDNFSYYVNNVKDLSDSVRELRLPPESFFNGLAKIFPFTYPVKLIELLHDVKSLEMEDPLDNQLNFLNEVDNEDESYADPKTLYKKLKSIEWDSFDVNNENKLKFEKYKEIIGKLNLGNSINDDDYFKLPVVKTRVLKNGNILNLNNVGLEFWKYLNFAPVKKQKNFQILLIAEANGSSSSYASEFLAQLVQNYKESNFGTISKVNLSTVETRADLDPISDGLVLISKDPNQSYNDFYIQTNKKLISLVELIKLDLINKTNNFEFDRPLLLFFVNFNESLNSDLQICKIFRNFKVALMSHQLPLVEIFTKIVPSSLIVKKVNHESTLKVFNNFKLTKISMNLYNECPNDLANKNIAKNIFTTVVKEPPSKIQFKFINNSYRDNGFNDDIFLHLAYERSIDKNWFVASWSDPLGQAVYTKSWYCSVPSGSVNDQSRSHHRNDTMDVMAITDDMWNCSTELFKFLNDEINSFGGNTFGGKKFLVLTRVNSIIPDDELIHWKRLSSKHKEISLIVLSVCQTPKIVSSSELKEVANKSSTSTSPMSMTQDKDSFFNFKTGFSMSNNSSPASGGALVMSPNGLSFHSPQQFLNAPANFLSPQDFTPGGTSSGGMEIDPDMILDRADSDIYGVVPRLPLPSFNSPTRFCMKTGYLMMNINDTADESDEDDTRKKSYILFEINILSCSNYWNLDVLMRLLMLQYKKMIALNNILCMESIDNPVEGSNYSDKTSQLVPWHINAVGKLLNYLVHIYVDEE</sequence>
<organism evidence="16 17">
    <name type="scientific">Candida tropicalis (strain ATCC MYA-3404 / T1)</name>
    <name type="common">Yeast</name>
    <dbReference type="NCBI Taxonomy" id="294747"/>
    <lineage>
        <taxon>Eukaryota</taxon>
        <taxon>Fungi</taxon>
        <taxon>Dikarya</taxon>
        <taxon>Ascomycota</taxon>
        <taxon>Saccharomycotina</taxon>
        <taxon>Pichiomycetes</taxon>
        <taxon>Debaryomycetaceae</taxon>
        <taxon>Candida/Lodderomyces clade</taxon>
        <taxon>Candida</taxon>
    </lineage>
</organism>
<feature type="compositionally biased region" description="Polar residues" evidence="12">
    <location>
        <begin position="409"/>
        <end position="424"/>
    </location>
</feature>
<dbReference type="HOGENOM" id="CLU_242296_0_0_1"/>
<dbReference type="STRING" id="294747.C5M5V8"/>
<feature type="compositionally biased region" description="Basic and acidic residues" evidence="12">
    <location>
        <begin position="506"/>
        <end position="520"/>
    </location>
</feature>
<dbReference type="eggNOG" id="KOG3600">
    <property type="taxonomic scope" value="Eukaryota"/>
</dbReference>
<dbReference type="OrthoDB" id="103819at2759"/>
<feature type="region of interest" description="Disordered" evidence="12">
    <location>
        <begin position="746"/>
        <end position="774"/>
    </location>
</feature>
<comment type="subunit">
    <text evidence="11">Component of the SRB8-11 complex, which itself associates with the Mediator complex.</text>
</comment>
<keyword evidence="6 11" id="KW-0010">Activator</keyword>
<evidence type="ECO:0000259" key="15">
    <source>
        <dbReference type="Pfam" id="PF18296"/>
    </source>
</evidence>
<evidence type="ECO:0000259" key="14">
    <source>
        <dbReference type="Pfam" id="PF11597"/>
    </source>
</evidence>
<feature type="compositionally biased region" description="Low complexity" evidence="12">
    <location>
        <begin position="327"/>
        <end position="356"/>
    </location>
</feature>
<feature type="region of interest" description="Disordered" evidence="12">
    <location>
        <begin position="409"/>
        <end position="520"/>
    </location>
</feature>
<feature type="compositionally biased region" description="Basic and acidic residues" evidence="12">
    <location>
        <begin position="451"/>
        <end position="466"/>
    </location>
</feature>
<dbReference type="InterPro" id="IPR041285">
    <property type="entry name" value="MID_MedPIWI"/>
</dbReference>
<feature type="compositionally biased region" description="Polar residues" evidence="12">
    <location>
        <begin position="554"/>
        <end position="569"/>
    </location>
</feature>
<feature type="compositionally biased region" description="Low complexity" evidence="12">
    <location>
        <begin position="675"/>
        <end position="686"/>
    </location>
</feature>
<evidence type="ECO:0000256" key="7">
    <source>
        <dbReference type="ARBA" id="ARBA00023163"/>
    </source>
</evidence>
<evidence type="ECO:0000256" key="6">
    <source>
        <dbReference type="ARBA" id="ARBA00023159"/>
    </source>
</evidence>
<comment type="subcellular location">
    <subcellularLocation>
        <location evidence="1 11">Nucleus</location>
    </subcellularLocation>
</comment>
<feature type="region of interest" description="Disordered" evidence="12">
    <location>
        <begin position="533"/>
        <end position="578"/>
    </location>
</feature>
<dbReference type="KEGG" id="ctp:CTRG_01239"/>
<dbReference type="Pfam" id="PF06333">
    <property type="entry name" value="Med13_C"/>
    <property type="match status" value="1"/>
</dbReference>
<dbReference type="RefSeq" id="XP_002546933.1">
    <property type="nucleotide sequence ID" value="XM_002546887.1"/>
</dbReference>
<feature type="domain" description="MID" evidence="15">
    <location>
        <begin position="1089"/>
        <end position="1271"/>
    </location>
</feature>
<feature type="compositionally biased region" description="Polar residues" evidence="12">
    <location>
        <begin position="823"/>
        <end position="833"/>
    </location>
</feature>
<dbReference type="GO" id="GO:0003713">
    <property type="term" value="F:transcription coactivator activity"/>
    <property type="evidence" value="ECO:0007669"/>
    <property type="project" value="TreeGrafter"/>
</dbReference>
<dbReference type="InterPro" id="IPR021643">
    <property type="entry name" value="Mediator_Med13_N"/>
</dbReference>
<name>C5M5V8_CANTT</name>
<reference evidence="16 17" key="1">
    <citation type="journal article" date="2009" name="Nature">
        <title>Evolution of pathogenicity and sexual reproduction in eight Candida genomes.</title>
        <authorList>
            <person name="Butler G."/>
            <person name="Rasmussen M.D."/>
            <person name="Lin M.F."/>
            <person name="Santos M.A."/>
            <person name="Sakthikumar S."/>
            <person name="Munro C.A."/>
            <person name="Rheinbay E."/>
            <person name="Grabherr M."/>
            <person name="Forche A."/>
            <person name="Reedy J.L."/>
            <person name="Agrafioti I."/>
            <person name="Arnaud M.B."/>
            <person name="Bates S."/>
            <person name="Brown A.J."/>
            <person name="Brunke S."/>
            <person name="Costanzo M.C."/>
            <person name="Fitzpatrick D.A."/>
            <person name="de Groot P.W."/>
            <person name="Harris D."/>
            <person name="Hoyer L.L."/>
            <person name="Hube B."/>
            <person name="Klis F.M."/>
            <person name="Kodira C."/>
            <person name="Lennard N."/>
            <person name="Logue M.E."/>
            <person name="Martin R."/>
            <person name="Neiman A.M."/>
            <person name="Nikolaou E."/>
            <person name="Quail M.A."/>
            <person name="Quinn J."/>
            <person name="Santos M.C."/>
            <person name="Schmitzberger F.F."/>
            <person name="Sherlock G."/>
            <person name="Shah P."/>
            <person name="Silverstein K.A."/>
            <person name="Skrzypek M.S."/>
            <person name="Soll D."/>
            <person name="Staggs R."/>
            <person name="Stansfield I."/>
            <person name="Stumpf M.P."/>
            <person name="Sudbery P.E."/>
            <person name="Srikantha T."/>
            <person name="Zeng Q."/>
            <person name="Berman J."/>
            <person name="Berriman M."/>
            <person name="Heitman J."/>
            <person name="Gow N.A."/>
            <person name="Lorenz M.C."/>
            <person name="Birren B.W."/>
            <person name="Kellis M."/>
            <person name="Cuomo C.A."/>
        </authorList>
    </citation>
    <scope>NUCLEOTIDE SEQUENCE [LARGE SCALE GENOMIC DNA]</scope>
    <source>
        <strain evidence="17">ATCC MYA-3404 / T1</strain>
    </source>
</reference>
<dbReference type="Proteomes" id="UP000002037">
    <property type="component" value="Unassembled WGS sequence"/>
</dbReference>
<feature type="region of interest" description="Disordered" evidence="12">
    <location>
        <begin position="327"/>
        <end position="377"/>
    </location>
</feature>
<feature type="domain" description="Mediator complex subunit Med13 N-terminal" evidence="14">
    <location>
        <begin position="6"/>
        <end position="285"/>
    </location>
</feature>
<dbReference type="GeneID" id="8297511"/>
<keyword evidence="5 11" id="KW-0805">Transcription regulation</keyword>
<keyword evidence="7 11" id="KW-0804">Transcription</keyword>
<dbReference type="PANTHER" id="PTHR48249">
    <property type="entry name" value="MEDIATOR OF RNA POLYMERASE II TRANSCRIPTION SUBUNIT 13"/>
    <property type="match status" value="1"/>
</dbReference>
<evidence type="ECO:0000256" key="4">
    <source>
        <dbReference type="ARBA" id="ARBA00022491"/>
    </source>
</evidence>
<accession>C5M5V8</accession>
<feature type="region of interest" description="Disordered" evidence="12">
    <location>
        <begin position="792"/>
        <end position="842"/>
    </location>
</feature>
<keyword evidence="4 11" id="KW-0678">Repressor</keyword>
<evidence type="ECO:0000313" key="17">
    <source>
        <dbReference type="Proteomes" id="UP000002037"/>
    </source>
</evidence>
<keyword evidence="8 11" id="KW-0539">Nucleus</keyword>
<evidence type="ECO:0000256" key="11">
    <source>
        <dbReference type="RuleBase" id="RU364134"/>
    </source>
</evidence>
<dbReference type="GO" id="GO:0045944">
    <property type="term" value="P:positive regulation of transcription by RNA polymerase II"/>
    <property type="evidence" value="ECO:0007669"/>
    <property type="project" value="TreeGrafter"/>
</dbReference>
<protein>
    <recommendedName>
        <fullName evidence="3 11">Mediator of RNA polymerase II transcription subunit 13</fullName>
    </recommendedName>
    <alternativeName>
        <fullName evidence="10 11">Mediator complex subunit 13</fullName>
    </alternativeName>
</protein>
<evidence type="ECO:0000256" key="3">
    <source>
        <dbReference type="ARBA" id="ARBA00019618"/>
    </source>
</evidence>
<feature type="compositionally biased region" description="Acidic residues" evidence="12">
    <location>
        <begin position="690"/>
        <end position="720"/>
    </location>
</feature>
<evidence type="ECO:0000256" key="2">
    <source>
        <dbReference type="ARBA" id="ARBA00009354"/>
    </source>
</evidence>
<evidence type="ECO:0000256" key="8">
    <source>
        <dbReference type="ARBA" id="ARBA00023242"/>
    </source>
</evidence>
<evidence type="ECO:0000256" key="5">
    <source>
        <dbReference type="ARBA" id="ARBA00023015"/>
    </source>
</evidence>
<feature type="compositionally biased region" description="Polar residues" evidence="12">
    <location>
        <begin position="746"/>
        <end position="772"/>
    </location>
</feature>
<feature type="compositionally biased region" description="Polar residues" evidence="12">
    <location>
        <begin position="794"/>
        <end position="805"/>
    </location>
</feature>
<dbReference type="Pfam" id="PF18296">
    <property type="entry name" value="MID_MedPIWI"/>
    <property type="match status" value="1"/>
</dbReference>
<feature type="compositionally biased region" description="Basic and acidic residues" evidence="12">
    <location>
        <begin position="629"/>
        <end position="644"/>
    </location>
</feature>
<feature type="compositionally biased region" description="Low complexity" evidence="12">
    <location>
        <begin position="811"/>
        <end position="822"/>
    </location>
</feature>
<feature type="compositionally biased region" description="Basic and acidic residues" evidence="12">
    <location>
        <begin position="533"/>
        <end position="542"/>
    </location>
</feature>
<evidence type="ECO:0000256" key="10">
    <source>
        <dbReference type="ARBA" id="ARBA00032008"/>
    </source>
</evidence>